<dbReference type="PROSITE" id="PS50109">
    <property type="entry name" value="HIS_KIN"/>
    <property type="match status" value="1"/>
</dbReference>
<keyword evidence="3" id="KW-0808">Transferase</keyword>
<organism evidence="10 11">
    <name type="scientific">Anaeromicrobium sediminis</name>
    <dbReference type="NCBI Taxonomy" id="1478221"/>
    <lineage>
        <taxon>Bacteria</taxon>
        <taxon>Bacillati</taxon>
        <taxon>Bacillota</taxon>
        <taxon>Clostridia</taxon>
        <taxon>Peptostreptococcales</taxon>
        <taxon>Thermotaleaceae</taxon>
        <taxon>Anaeromicrobium</taxon>
    </lineage>
</organism>
<evidence type="ECO:0000256" key="7">
    <source>
        <dbReference type="ARBA" id="ARBA00023012"/>
    </source>
</evidence>
<keyword evidence="8" id="KW-0812">Transmembrane</keyword>
<dbReference type="SUPFAM" id="SSF55874">
    <property type="entry name" value="ATPase domain of HSP90 chaperone/DNA topoisomerase II/histidine kinase"/>
    <property type="match status" value="1"/>
</dbReference>
<dbReference type="InterPro" id="IPR036890">
    <property type="entry name" value="HATPase_C_sf"/>
</dbReference>
<keyword evidence="7" id="KW-0902">Two-component regulatory system</keyword>
<evidence type="ECO:0000256" key="2">
    <source>
        <dbReference type="ARBA" id="ARBA00012438"/>
    </source>
</evidence>
<sequence length="449" mass="52010">MKKDNNKTELRSDTLDVIKANRRKIENIFAMCILTVFMGQIYISPYTYGFRLSLAVVVLSLFLLYFKDYNELLICTLVGFLMFAFRGMITYLSSGNLTLSDVAMIYIPVIAFYIPFGLLFRLLEVRAMSNRPLNFMLSLWVCDSFSNLIEACFRKVWTSGPFDKIVMAIIIMGGLRTIVTYMVYWLSNYYVSRFKIDQKEKYYKELVLFTSRLKTELFFLKKSRSEIESTVSFLHEYYQKVNDPDLKGPLLKIAKDIHEVKKDYLRVIAGMESAFTMKSPINYMSNRDILFIIKDNMVKIAQKQHKKIIVTVDYNTLFTLKEYYPIISILNNLTINSIDAIHNYGHVYIDCLYTDDLIRFRVKDNGVGIREDKLDAIFGAGYSTKYDKVTGEMSSGIGLTHVEQIVKKHFEGHISVRSELGNFTEFIVEIPYVKVGGGLSNDTFNLRCR</sequence>
<dbReference type="OrthoDB" id="1757740at2"/>
<keyword evidence="11" id="KW-1185">Reference proteome</keyword>
<reference evidence="10 11" key="1">
    <citation type="submission" date="2017-06" db="EMBL/GenBank/DDBJ databases">
        <title>Draft genome sequence of anaerobic fermentative bacterium Anaeromicrobium sediminis DY2726D isolated from West Pacific Ocean sediments.</title>
        <authorList>
            <person name="Zeng X."/>
        </authorList>
    </citation>
    <scope>NUCLEOTIDE SEQUENCE [LARGE SCALE GENOMIC DNA]</scope>
    <source>
        <strain evidence="10 11">DY2726D</strain>
    </source>
</reference>
<feature type="transmembrane region" description="Helical" evidence="8">
    <location>
        <begin position="73"/>
        <end position="92"/>
    </location>
</feature>
<dbReference type="Gene3D" id="3.30.565.10">
    <property type="entry name" value="Histidine kinase-like ATPase, C-terminal domain"/>
    <property type="match status" value="1"/>
</dbReference>
<keyword evidence="5" id="KW-0418">Kinase</keyword>
<dbReference type="EMBL" id="NIBG01000007">
    <property type="protein sequence ID" value="PAB59568.1"/>
    <property type="molecule type" value="Genomic_DNA"/>
</dbReference>
<evidence type="ECO:0000313" key="10">
    <source>
        <dbReference type="EMBL" id="PAB59568.1"/>
    </source>
</evidence>
<dbReference type="GO" id="GO:0004673">
    <property type="term" value="F:protein histidine kinase activity"/>
    <property type="evidence" value="ECO:0007669"/>
    <property type="project" value="UniProtKB-EC"/>
</dbReference>
<dbReference type="GO" id="GO:0005524">
    <property type="term" value="F:ATP binding"/>
    <property type="evidence" value="ECO:0007669"/>
    <property type="project" value="UniProtKB-KW"/>
</dbReference>
<gene>
    <name evidence="10" type="ORF">CCE28_10165</name>
</gene>
<keyword evidence="8" id="KW-0472">Membrane</keyword>
<dbReference type="PRINTS" id="PR00344">
    <property type="entry name" value="BCTRLSENSOR"/>
</dbReference>
<name>A0A267MKX2_9FIRM</name>
<feature type="transmembrane region" description="Helical" evidence="8">
    <location>
        <begin position="25"/>
        <end position="43"/>
    </location>
</feature>
<dbReference type="SMART" id="SM00387">
    <property type="entry name" value="HATPase_c"/>
    <property type="match status" value="1"/>
</dbReference>
<evidence type="ECO:0000256" key="3">
    <source>
        <dbReference type="ARBA" id="ARBA00022679"/>
    </source>
</evidence>
<keyword evidence="6" id="KW-0067">ATP-binding</keyword>
<feature type="transmembrane region" description="Helical" evidence="8">
    <location>
        <begin position="49"/>
        <end position="66"/>
    </location>
</feature>
<dbReference type="GO" id="GO:0000160">
    <property type="term" value="P:phosphorelay signal transduction system"/>
    <property type="evidence" value="ECO:0007669"/>
    <property type="project" value="UniProtKB-KW"/>
</dbReference>
<dbReference type="PANTHER" id="PTHR43065">
    <property type="entry name" value="SENSOR HISTIDINE KINASE"/>
    <property type="match status" value="1"/>
</dbReference>
<keyword evidence="8" id="KW-1133">Transmembrane helix</keyword>
<feature type="domain" description="Histidine kinase" evidence="9">
    <location>
        <begin position="326"/>
        <end position="434"/>
    </location>
</feature>
<dbReference type="InterPro" id="IPR005467">
    <property type="entry name" value="His_kinase_dom"/>
</dbReference>
<evidence type="ECO:0000256" key="5">
    <source>
        <dbReference type="ARBA" id="ARBA00022777"/>
    </source>
</evidence>
<feature type="transmembrane region" description="Helical" evidence="8">
    <location>
        <begin position="104"/>
        <end position="123"/>
    </location>
</feature>
<evidence type="ECO:0000256" key="4">
    <source>
        <dbReference type="ARBA" id="ARBA00022741"/>
    </source>
</evidence>
<dbReference type="AlphaFoldDB" id="A0A267MKX2"/>
<keyword evidence="4" id="KW-0547">Nucleotide-binding</keyword>
<evidence type="ECO:0000256" key="6">
    <source>
        <dbReference type="ARBA" id="ARBA00022840"/>
    </source>
</evidence>
<dbReference type="EC" id="2.7.13.3" evidence="2"/>
<feature type="transmembrane region" description="Helical" evidence="8">
    <location>
        <begin position="165"/>
        <end position="186"/>
    </location>
</feature>
<dbReference type="InterPro" id="IPR004358">
    <property type="entry name" value="Sig_transdc_His_kin-like_C"/>
</dbReference>
<dbReference type="Proteomes" id="UP000216024">
    <property type="component" value="Unassembled WGS sequence"/>
</dbReference>
<protein>
    <recommendedName>
        <fullName evidence="2">histidine kinase</fullName>
        <ecNumber evidence="2">2.7.13.3</ecNumber>
    </recommendedName>
</protein>
<evidence type="ECO:0000313" key="11">
    <source>
        <dbReference type="Proteomes" id="UP000216024"/>
    </source>
</evidence>
<evidence type="ECO:0000256" key="1">
    <source>
        <dbReference type="ARBA" id="ARBA00000085"/>
    </source>
</evidence>
<dbReference type="InterPro" id="IPR003594">
    <property type="entry name" value="HATPase_dom"/>
</dbReference>
<comment type="catalytic activity">
    <reaction evidence="1">
        <text>ATP + protein L-histidine = ADP + protein N-phospho-L-histidine.</text>
        <dbReference type="EC" id="2.7.13.3"/>
    </reaction>
</comment>
<dbReference type="Pfam" id="PF02518">
    <property type="entry name" value="HATPase_c"/>
    <property type="match status" value="1"/>
</dbReference>
<proteinExistence type="predicted"/>
<evidence type="ECO:0000259" key="9">
    <source>
        <dbReference type="PROSITE" id="PS50109"/>
    </source>
</evidence>
<comment type="caution">
    <text evidence="10">The sequence shown here is derived from an EMBL/GenBank/DDBJ whole genome shotgun (WGS) entry which is preliminary data.</text>
</comment>
<evidence type="ECO:0000256" key="8">
    <source>
        <dbReference type="SAM" id="Phobius"/>
    </source>
</evidence>
<dbReference type="PANTHER" id="PTHR43065:SF46">
    <property type="entry name" value="C4-DICARBOXYLATE TRANSPORT SENSOR PROTEIN DCTB"/>
    <property type="match status" value="1"/>
</dbReference>
<accession>A0A267MKX2</accession>